<feature type="binding site" evidence="4">
    <location>
        <position position="215"/>
    </location>
    <ligand>
        <name>Zn(2+)</name>
        <dbReference type="ChEBI" id="CHEBI:29105"/>
    </ligand>
</feature>
<dbReference type="PANTHER" id="PTHR11085">
    <property type="entry name" value="NAD-DEPENDENT PROTEIN DEACYLASE SIRTUIN-5, MITOCHONDRIAL-RELATED"/>
    <property type="match status" value="1"/>
</dbReference>
<comment type="similarity">
    <text evidence="1">Belongs to the sirtuin family. Class I subfamily.</text>
</comment>
<dbReference type="GO" id="GO:0036054">
    <property type="term" value="F:protein-malonyllysine demalonylase activity"/>
    <property type="evidence" value="ECO:0007669"/>
    <property type="project" value="InterPro"/>
</dbReference>
<evidence type="ECO:0000259" key="5">
    <source>
        <dbReference type="PROSITE" id="PS50305"/>
    </source>
</evidence>
<feature type="binding site" evidence="4">
    <location>
        <position position="140"/>
    </location>
    <ligand>
        <name>Zn(2+)</name>
        <dbReference type="ChEBI" id="CHEBI:29105"/>
    </ligand>
</feature>
<evidence type="ECO:0000256" key="3">
    <source>
        <dbReference type="ARBA" id="ARBA00023027"/>
    </source>
</evidence>
<dbReference type="GO" id="GO:0070403">
    <property type="term" value="F:NAD+ binding"/>
    <property type="evidence" value="ECO:0007669"/>
    <property type="project" value="InterPro"/>
</dbReference>
<feature type="domain" description="Deacetylase sirtuin-type" evidence="5">
    <location>
        <begin position="4"/>
        <end position="332"/>
    </location>
</feature>
<evidence type="ECO:0000313" key="6">
    <source>
        <dbReference type="EMBL" id="MDI1489606.1"/>
    </source>
</evidence>
<protein>
    <recommendedName>
        <fullName evidence="5">Deacetylase sirtuin-type domain-containing protein</fullName>
    </recommendedName>
</protein>
<keyword evidence="3" id="KW-0520">NAD</keyword>
<feature type="binding site" evidence="4">
    <location>
        <position position="212"/>
    </location>
    <ligand>
        <name>Zn(2+)</name>
        <dbReference type="ChEBI" id="CHEBI:29105"/>
    </ligand>
</feature>
<dbReference type="Gene3D" id="3.40.50.1220">
    <property type="entry name" value="TPP-binding domain"/>
    <property type="match status" value="1"/>
</dbReference>
<dbReference type="InterPro" id="IPR050134">
    <property type="entry name" value="NAD-dep_sirtuin_deacylases"/>
</dbReference>
<keyword evidence="2" id="KW-0808">Transferase</keyword>
<evidence type="ECO:0000313" key="7">
    <source>
        <dbReference type="Proteomes" id="UP001161017"/>
    </source>
</evidence>
<accession>A0AA43QNA3</accession>
<dbReference type="Gene3D" id="3.30.1600.10">
    <property type="entry name" value="SIR2/SIRT2 'Small Domain"/>
    <property type="match status" value="1"/>
</dbReference>
<evidence type="ECO:0000256" key="4">
    <source>
        <dbReference type="PROSITE-ProRule" id="PRU00236"/>
    </source>
</evidence>
<feature type="active site" description="Proton acceptor" evidence="4">
    <location>
        <position position="127"/>
    </location>
</feature>
<keyword evidence="4" id="KW-0479">Metal-binding</keyword>
<feature type="binding site" evidence="4">
    <location>
        <position position="135"/>
    </location>
    <ligand>
        <name>Zn(2+)</name>
        <dbReference type="ChEBI" id="CHEBI:29105"/>
    </ligand>
</feature>
<dbReference type="EMBL" id="JAPUFD010000010">
    <property type="protein sequence ID" value="MDI1489606.1"/>
    <property type="molecule type" value="Genomic_DNA"/>
</dbReference>
<organism evidence="6 7">
    <name type="scientific">Ramalina farinacea</name>
    <dbReference type="NCBI Taxonomy" id="258253"/>
    <lineage>
        <taxon>Eukaryota</taxon>
        <taxon>Fungi</taxon>
        <taxon>Dikarya</taxon>
        <taxon>Ascomycota</taxon>
        <taxon>Pezizomycotina</taxon>
        <taxon>Lecanoromycetes</taxon>
        <taxon>OSLEUM clade</taxon>
        <taxon>Lecanoromycetidae</taxon>
        <taxon>Lecanorales</taxon>
        <taxon>Lecanorineae</taxon>
        <taxon>Ramalinaceae</taxon>
        <taxon>Ramalina</taxon>
    </lineage>
</organism>
<sequence>MAATTINSADLESFQSVLRYSDRVLALCGAGLSAASGLPTFRGAGGIWRSHAAVQLATPEAFRENPGLVWHFYNYRRHMALGAKPNAAHYALVELARRKKGFLTLTQNVDGLSPRAGHDARKIKYLHGSLFDLKCSAFFCDYKETNNYVDPLVPALEIPKEVPQPTPSGTAGSSEAATASLEKALGITSNDMDISKSEVPLRDVSADELPHCPKCGNGLLRPGIVWFGEQLPSDTLKEVDKFVAESPKIDIMLVIGTSAAVYPAAGYVAIARDKGARVAVINVDRNDIPGGQYGMCRGDWFFQGDASTIIPELFKGEIGEIGPIMEKQIGKAEADHQ</sequence>
<dbReference type="InterPro" id="IPR027546">
    <property type="entry name" value="Sirtuin_class_III"/>
</dbReference>
<gene>
    <name evidence="6" type="ORF">OHK93_000803</name>
</gene>
<comment type="caution">
    <text evidence="6">The sequence shown here is derived from an EMBL/GenBank/DDBJ whole genome shotgun (WGS) entry which is preliminary data.</text>
</comment>
<dbReference type="Proteomes" id="UP001161017">
    <property type="component" value="Unassembled WGS sequence"/>
</dbReference>
<dbReference type="InterPro" id="IPR026591">
    <property type="entry name" value="Sirtuin_cat_small_dom_sf"/>
</dbReference>
<dbReference type="GO" id="GO:0046872">
    <property type="term" value="F:metal ion binding"/>
    <property type="evidence" value="ECO:0007669"/>
    <property type="project" value="UniProtKB-KW"/>
</dbReference>
<dbReference type="Pfam" id="PF02146">
    <property type="entry name" value="SIR2"/>
    <property type="match status" value="1"/>
</dbReference>
<evidence type="ECO:0000256" key="2">
    <source>
        <dbReference type="ARBA" id="ARBA00022679"/>
    </source>
</evidence>
<dbReference type="CDD" id="cd01412">
    <property type="entry name" value="SIRT5_Af1_CobB"/>
    <property type="match status" value="1"/>
</dbReference>
<dbReference type="SUPFAM" id="SSF52467">
    <property type="entry name" value="DHS-like NAD/FAD-binding domain"/>
    <property type="match status" value="1"/>
</dbReference>
<dbReference type="InterPro" id="IPR029035">
    <property type="entry name" value="DHS-like_NAD/FAD-binding_dom"/>
</dbReference>
<dbReference type="AlphaFoldDB" id="A0AA43QNA3"/>
<dbReference type="InterPro" id="IPR026590">
    <property type="entry name" value="Ssirtuin_cat_dom"/>
</dbReference>
<reference evidence="6" key="1">
    <citation type="journal article" date="2023" name="Genome Biol. Evol.">
        <title>First Whole Genome Sequence and Flow Cytometry Genome Size Data for the Lichen-Forming Fungus Ramalina farinacea (Ascomycota).</title>
        <authorList>
            <person name="Llewellyn T."/>
            <person name="Mian S."/>
            <person name="Hill R."/>
            <person name="Leitch I.J."/>
            <person name="Gaya E."/>
        </authorList>
    </citation>
    <scope>NUCLEOTIDE SEQUENCE</scope>
    <source>
        <strain evidence="6">LIQ254RAFAR</strain>
    </source>
</reference>
<dbReference type="PANTHER" id="PTHR11085:SF10">
    <property type="entry name" value="NAD-DEPENDENT PROTEIN DEACYLASE SIRTUIN-5, MITOCHONDRIAL-RELATED"/>
    <property type="match status" value="1"/>
</dbReference>
<keyword evidence="7" id="KW-1185">Reference proteome</keyword>
<evidence type="ECO:0000256" key="1">
    <source>
        <dbReference type="ARBA" id="ARBA00006924"/>
    </source>
</evidence>
<dbReference type="InterPro" id="IPR003000">
    <property type="entry name" value="Sirtuin"/>
</dbReference>
<dbReference type="GO" id="GO:0005634">
    <property type="term" value="C:nucleus"/>
    <property type="evidence" value="ECO:0007669"/>
    <property type="project" value="TreeGrafter"/>
</dbReference>
<name>A0AA43QNA3_9LECA</name>
<proteinExistence type="inferred from homology"/>
<keyword evidence="4" id="KW-0862">Zinc</keyword>
<dbReference type="GO" id="GO:0017136">
    <property type="term" value="F:histone deacetylase activity, NAD-dependent"/>
    <property type="evidence" value="ECO:0007669"/>
    <property type="project" value="TreeGrafter"/>
</dbReference>
<dbReference type="GO" id="GO:0036055">
    <property type="term" value="F:protein-succinyllysine desuccinylase activity"/>
    <property type="evidence" value="ECO:0007669"/>
    <property type="project" value="InterPro"/>
</dbReference>
<dbReference type="PROSITE" id="PS50305">
    <property type="entry name" value="SIRTUIN"/>
    <property type="match status" value="1"/>
</dbReference>